<evidence type="ECO:0000256" key="6">
    <source>
        <dbReference type="ARBA" id="ARBA00022989"/>
    </source>
</evidence>
<gene>
    <name evidence="9" type="ORF">SAMN07250955_104266</name>
</gene>
<dbReference type="PROSITE" id="PS51257">
    <property type="entry name" value="PROKAR_LIPOPROTEIN"/>
    <property type="match status" value="1"/>
</dbReference>
<keyword evidence="3" id="KW-0813">Transport</keyword>
<evidence type="ECO:0000256" key="7">
    <source>
        <dbReference type="ARBA" id="ARBA00023136"/>
    </source>
</evidence>
<dbReference type="GO" id="GO:0005886">
    <property type="term" value="C:plasma membrane"/>
    <property type="evidence" value="ECO:0007669"/>
    <property type="project" value="UniProtKB-SubCell"/>
</dbReference>
<feature type="transmembrane region" description="Helical" evidence="8">
    <location>
        <begin position="320"/>
        <end position="353"/>
    </location>
</feature>
<comment type="similarity">
    <text evidence="2">Belongs to the autoinducer-2 exporter (AI-2E) (TC 2.A.86) family.</text>
</comment>
<dbReference type="InterPro" id="IPR002549">
    <property type="entry name" value="AI-2E-like"/>
</dbReference>
<dbReference type="Pfam" id="PF01594">
    <property type="entry name" value="AI-2E_transport"/>
    <property type="match status" value="1"/>
</dbReference>
<evidence type="ECO:0000256" key="5">
    <source>
        <dbReference type="ARBA" id="ARBA00022692"/>
    </source>
</evidence>
<feature type="transmembrane region" description="Helical" evidence="8">
    <location>
        <begin position="74"/>
        <end position="97"/>
    </location>
</feature>
<feature type="transmembrane region" description="Helical" evidence="8">
    <location>
        <begin position="20"/>
        <end position="38"/>
    </location>
</feature>
<proteinExistence type="inferred from homology"/>
<protein>
    <submittedName>
        <fullName evidence="9">Predicted PurR-regulated permease PerM</fullName>
    </submittedName>
</protein>
<feature type="transmembrane region" description="Helical" evidence="8">
    <location>
        <begin position="283"/>
        <end position="300"/>
    </location>
</feature>
<keyword evidence="4" id="KW-1003">Cell membrane</keyword>
<dbReference type="PANTHER" id="PTHR21716:SF67">
    <property type="entry name" value="TRANSPORT PROTEIN YDIK-RELATED"/>
    <property type="match status" value="1"/>
</dbReference>
<organism evidence="9 10">
    <name type="scientific">Arboricoccus pini</name>
    <dbReference type="NCBI Taxonomy" id="1963835"/>
    <lineage>
        <taxon>Bacteria</taxon>
        <taxon>Pseudomonadati</taxon>
        <taxon>Pseudomonadota</taxon>
        <taxon>Alphaproteobacteria</taxon>
        <taxon>Geminicoccales</taxon>
        <taxon>Geminicoccaceae</taxon>
        <taxon>Arboricoccus</taxon>
    </lineage>
</organism>
<dbReference type="OrthoDB" id="8113547at2"/>
<comment type="subcellular location">
    <subcellularLocation>
        <location evidence="1">Cell membrane</location>
        <topology evidence="1">Multi-pass membrane protein</topology>
    </subcellularLocation>
</comment>
<keyword evidence="7 8" id="KW-0472">Membrane</keyword>
<keyword evidence="10" id="KW-1185">Reference proteome</keyword>
<evidence type="ECO:0000256" key="1">
    <source>
        <dbReference type="ARBA" id="ARBA00004651"/>
    </source>
</evidence>
<dbReference type="EMBL" id="FYEH01000004">
    <property type="protein sequence ID" value="SNB65440.1"/>
    <property type="molecule type" value="Genomic_DNA"/>
</dbReference>
<evidence type="ECO:0000256" key="4">
    <source>
        <dbReference type="ARBA" id="ARBA00022475"/>
    </source>
</evidence>
<feature type="transmembrane region" description="Helical" evidence="8">
    <location>
        <begin position="222"/>
        <end position="243"/>
    </location>
</feature>
<feature type="transmembrane region" description="Helical" evidence="8">
    <location>
        <begin position="160"/>
        <end position="186"/>
    </location>
</feature>
<evidence type="ECO:0000313" key="10">
    <source>
        <dbReference type="Proteomes" id="UP000197065"/>
    </source>
</evidence>
<keyword evidence="5 8" id="KW-0812">Transmembrane</keyword>
<name>A0A212R0S4_9PROT</name>
<dbReference type="RefSeq" id="WP_088560838.1">
    <property type="nucleotide sequence ID" value="NZ_FYEH01000004.1"/>
</dbReference>
<evidence type="ECO:0000256" key="3">
    <source>
        <dbReference type="ARBA" id="ARBA00022448"/>
    </source>
</evidence>
<dbReference type="PANTHER" id="PTHR21716">
    <property type="entry name" value="TRANSMEMBRANE PROTEIN"/>
    <property type="match status" value="1"/>
</dbReference>
<evidence type="ECO:0000256" key="8">
    <source>
        <dbReference type="SAM" id="Phobius"/>
    </source>
</evidence>
<reference evidence="9 10" key="1">
    <citation type="submission" date="2017-06" db="EMBL/GenBank/DDBJ databases">
        <authorList>
            <person name="Kim H.J."/>
            <person name="Triplett B.A."/>
        </authorList>
    </citation>
    <scope>NUCLEOTIDE SEQUENCE [LARGE SCALE GENOMIC DNA]</scope>
    <source>
        <strain evidence="9 10">B29T1</strain>
    </source>
</reference>
<keyword evidence="6 8" id="KW-1133">Transmembrane helix</keyword>
<dbReference type="AlphaFoldDB" id="A0A212R0S4"/>
<accession>A0A212R0S4</accession>
<feature type="transmembrane region" description="Helical" evidence="8">
    <location>
        <begin position="249"/>
        <end position="271"/>
    </location>
</feature>
<sequence>MSAPRQRRPLRQLIDDRVEIVIGIVAVALLVVGCFMVLQPFLSALLWGAILAYSTWPIYQTVKRRLGGRSTLAASLMTLLLAMAFVLPIVVVGSSAVDGVNRLLDIFRTIFANGIPPAPIWLNGVPIIGPPIVEAWQEISLNASELWTLLQPYFSTIRDFLIALAVSVGGGLIEISLAVFAAFFFYRDGELVVGQARAIGTRIAGERISSLMETVGDTMKSVVFGVVGTALIQGALCGIGFWITGIPSAFVLGFICFVTALLPLGPAVIWLPIDVWLFMRGEIGWGIFLLIWGVLIVGGLDNVIRPWLISRGGSLGFLPGFLGVVGGAFAFGFLGIFLGPVLLAVGIAVVGGWVDPESPADSA</sequence>
<evidence type="ECO:0000256" key="2">
    <source>
        <dbReference type="ARBA" id="ARBA00009773"/>
    </source>
</evidence>
<evidence type="ECO:0000313" key="9">
    <source>
        <dbReference type="EMBL" id="SNB65440.1"/>
    </source>
</evidence>
<dbReference type="Proteomes" id="UP000197065">
    <property type="component" value="Unassembled WGS sequence"/>
</dbReference>